<name>A0A9N9EQC1_9GLOM</name>
<dbReference type="AlphaFoldDB" id="A0A9N9EQC1"/>
<proteinExistence type="predicted"/>
<evidence type="ECO:0000313" key="1">
    <source>
        <dbReference type="EMBL" id="CAG8681003.1"/>
    </source>
</evidence>
<keyword evidence="2" id="KW-1185">Reference proteome</keyword>
<dbReference type="SUPFAM" id="SSF53335">
    <property type="entry name" value="S-adenosyl-L-methionine-dependent methyltransferases"/>
    <property type="match status" value="1"/>
</dbReference>
<gene>
    <name evidence="1" type="ORF">ALEPTO_LOCUS10859</name>
</gene>
<dbReference type="OrthoDB" id="10071305at2759"/>
<dbReference type="EMBL" id="CAJVPS010014176">
    <property type="protein sequence ID" value="CAG8681003.1"/>
    <property type="molecule type" value="Genomic_DNA"/>
</dbReference>
<dbReference type="Gene3D" id="3.40.50.150">
    <property type="entry name" value="Vaccinia Virus protein VP39"/>
    <property type="match status" value="1"/>
</dbReference>
<sequence length="216" mass="24949">QAELTVLLKELFRNYEIHVITIVHNPRGTQSKPFSYIHDNNVSDNLRTTNNNCFYPIIVENEKVVGFGEILDEKEHPEKSIVEKGNKLYVWPIDEKGIERRWRYTRKSVENEKGRRYDAGSGGTTILKNLVPNNNFNFFGGSGTTAHAVLELNKQDGGNRKFIICEQMDYIETVTRERIRRVCEIDNKGSFVYCELAKFNQGFIDQIQKAKNTAEL</sequence>
<dbReference type="Proteomes" id="UP000789508">
    <property type="component" value="Unassembled WGS sequence"/>
</dbReference>
<dbReference type="InterPro" id="IPR029063">
    <property type="entry name" value="SAM-dependent_MTases_sf"/>
</dbReference>
<comment type="caution">
    <text evidence="1">The sequence shown here is derived from an EMBL/GenBank/DDBJ whole genome shotgun (WGS) entry which is preliminary data.</text>
</comment>
<reference evidence="1" key="1">
    <citation type="submission" date="2021-06" db="EMBL/GenBank/DDBJ databases">
        <authorList>
            <person name="Kallberg Y."/>
            <person name="Tangrot J."/>
            <person name="Rosling A."/>
        </authorList>
    </citation>
    <scope>NUCLEOTIDE SEQUENCE</scope>
    <source>
        <strain evidence="1">FL130A</strain>
    </source>
</reference>
<evidence type="ECO:0000313" key="2">
    <source>
        <dbReference type="Proteomes" id="UP000789508"/>
    </source>
</evidence>
<accession>A0A9N9EQC1</accession>
<protein>
    <submittedName>
        <fullName evidence="1">10766_t:CDS:1</fullName>
    </submittedName>
</protein>
<organism evidence="1 2">
    <name type="scientific">Ambispora leptoticha</name>
    <dbReference type="NCBI Taxonomy" id="144679"/>
    <lineage>
        <taxon>Eukaryota</taxon>
        <taxon>Fungi</taxon>
        <taxon>Fungi incertae sedis</taxon>
        <taxon>Mucoromycota</taxon>
        <taxon>Glomeromycotina</taxon>
        <taxon>Glomeromycetes</taxon>
        <taxon>Archaeosporales</taxon>
        <taxon>Ambisporaceae</taxon>
        <taxon>Ambispora</taxon>
    </lineage>
</organism>
<feature type="non-terminal residue" evidence="1">
    <location>
        <position position="1"/>
    </location>
</feature>